<dbReference type="Gene3D" id="1.10.10.10">
    <property type="entry name" value="Winged helix-like DNA-binding domain superfamily/Winged helix DNA-binding domain"/>
    <property type="match status" value="1"/>
</dbReference>
<dbReference type="PROSITE" id="PS50995">
    <property type="entry name" value="HTH_MARR_2"/>
    <property type="match status" value="1"/>
</dbReference>
<gene>
    <name evidence="2" type="ORF">ACFQ2V_13845</name>
</gene>
<sequence>MAASGHAPREPLVHALGDAMQRYQRSVQAFDDTVGRRLGLGPADLRCLDWLVDGPTSAGVLSAATGLRPAATTALIDRLARRGLVRRLRSETDRRTVLVEMTELGQQLTWEAYGPLVHAGQPALEELSVEQLSFLTEHLERITALTDEHRELLAKQGVRDF</sequence>
<dbReference type="Proteomes" id="UP001597046">
    <property type="component" value="Unassembled WGS sequence"/>
</dbReference>
<organism evidence="2 3">
    <name type="scientific">Terrabacter terrigena</name>
    <dbReference type="NCBI Taxonomy" id="574718"/>
    <lineage>
        <taxon>Bacteria</taxon>
        <taxon>Bacillati</taxon>
        <taxon>Actinomycetota</taxon>
        <taxon>Actinomycetes</taxon>
        <taxon>Micrococcales</taxon>
        <taxon>Intrasporangiaceae</taxon>
        <taxon>Terrabacter</taxon>
    </lineage>
</organism>
<dbReference type="RefSeq" id="WP_386053407.1">
    <property type="nucleotide sequence ID" value="NZ_JBHTKH010000009.1"/>
</dbReference>
<evidence type="ECO:0000313" key="3">
    <source>
        <dbReference type="Proteomes" id="UP001597046"/>
    </source>
</evidence>
<dbReference type="PANTHER" id="PTHR33164">
    <property type="entry name" value="TRANSCRIPTIONAL REGULATOR, MARR FAMILY"/>
    <property type="match status" value="1"/>
</dbReference>
<dbReference type="PRINTS" id="PR00598">
    <property type="entry name" value="HTHMARR"/>
</dbReference>
<dbReference type="Pfam" id="PF12802">
    <property type="entry name" value="MarR_2"/>
    <property type="match status" value="1"/>
</dbReference>
<accession>A0ABW3N0S5</accession>
<dbReference type="SMART" id="SM00347">
    <property type="entry name" value="HTH_MARR"/>
    <property type="match status" value="1"/>
</dbReference>
<dbReference type="InterPro" id="IPR036388">
    <property type="entry name" value="WH-like_DNA-bd_sf"/>
</dbReference>
<dbReference type="InterPro" id="IPR039422">
    <property type="entry name" value="MarR/SlyA-like"/>
</dbReference>
<evidence type="ECO:0000313" key="2">
    <source>
        <dbReference type="EMBL" id="MFD1055394.1"/>
    </source>
</evidence>
<comment type="caution">
    <text evidence="2">The sequence shown here is derived from an EMBL/GenBank/DDBJ whole genome shotgun (WGS) entry which is preliminary data.</text>
</comment>
<dbReference type="PANTHER" id="PTHR33164:SF106">
    <property type="entry name" value="TRANSCRIPTIONAL REGULATORY PROTEIN"/>
    <property type="match status" value="1"/>
</dbReference>
<evidence type="ECO:0000259" key="1">
    <source>
        <dbReference type="PROSITE" id="PS50995"/>
    </source>
</evidence>
<protein>
    <submittedName>
        <fullName evidence="2">MarR family winged helix-turn-helix transcriptional regulator</fullName>
    </submittedName>
</protein>
<dbReference type="EMBL" id="JBHTKH010000009">
    <property type="protein sequence ID" value="MFD1055394.1"/>
    <property type="molecule type" value="Genomic_DNA"/>
</dbReference>
<dbReference type="InterPro" id="IPR000835">
    <property type="entry name" value="HTH_MarR-typ"/>
</dbReference>
<proteinExistence type="predicted"/>
<dbReference type="SUPFAM" id="SSF46785">
    <property type="entry name" value="Winged helix' DNA-binding domain"/>
    <property type="match status" value="1"/>
</dbReference>
<dbReference type="InterPro" id="IPR036390">
    <property type="entry name" value="WH_DNA-bd_sf"/>
</dbReference>
<reference evidence="3" key="1">
    <citation type="journal article" date="2019" name="Int. J. Syst. Evol. Microbiol.">
        <title>The Global Catalogue of Microorganisms (GCM) 10K type strain sequencing project: providing services to taxonomists for standard genome sequencing and annotation.</title>
        <authorList>
            <consortium name="The Broad Institute Genomics Platform"/>
            <consortium name="The Broad Institute Genome Sequencing Center for Infectious Disease"/>
            <person name="Wu L."/>
            <person name="Ma J."/>
        </authorList>
    </citation>
    <scope>NUCLEOTIDE SEQUENCE [LARGE SCALE GENOMIC DNA]</scope>
    <source>
        <strain evidence="3">CCUG 57508</strain>
    </source>
</reference>
<keyword evidence="3" id="KW-1185">Reference proteome</keyword>
<name>A0ABW3N0S5_9MICO</name>
<feature type="domain" description="HTH marR-type" evidence="1">
    <location>
        <begin position="9"/>
        <end position="144"/>
    </location>
</feature>